<evidence type="ECO:0000256" key="1">
    <source>
        <dbReference type="ARBA" id="ARBA00004141"/>
    </source>
</evidence>
<feature type="region of interest" description="Disordered" evidence="16">
    <location>
        <begin position="1"/>
        <end position="35"/>
    </location>
</feature>
<evidence type="ECO:0000256" key="4">
    <source>
        <dbReference type="ARBA" id="ARBA00022606"/>
    </source>
</evidence>
<evidence type="ECO:0000256" key="6">
    <source>
        <dbReference type="ARBA" id="ARBA00022741"/>
    </source>
</evidence>
<dbReference type="Ensembl" id="ENSBJAT00000006535.1">
    <property type="protein sequence ID" value="ENSBJAP00000006346.1"/>
    <property type="gene ID" value="ENSBJAG00000004544.1"/>
</dbReference>
<dbReference type="InterPro" id="IPR018490">
    <property type="entry name" value="cNMP-bd_dom_sf"/>
</dbReference>
<keyword evidence="9" id="KW-0406">Ion transport</keyword>
<keyword evidence="10" id="KW-0472">Membrane</keyword>
<dbReference type="Proteomes" id="UP000694555">
    <property type="component" value="Unplaced"/>
</dbReference>
<evidence type="ECO:0000256" key="8">
    <source>
        <dbReference type="ARBA" id="ARBA00022992"/>
    </source>
</evidence>
<dbReference type="InterPro" id="IPR050866">
    <property type="entry name" value="CNG_cation_channel"/>
</dbReference>
<keyword evidence="8" id="KW-0142">cGMP-binding</keyword>
<dbReference type="GO" id="GO:0030553">
    <property type="term" value="F:cGMP binding"/>
    <property type="evidence" value="ECO:0007669"/>
    <property type="project" value="UniProtKB-KW"/>
</dbReference>
<comment type="catalytic activity">
    <reaction evidence="14">
        <text>K(+)(in) = K(+)(out)</text>
        <dbReference type="Rhea" id="RHEA:29463"/>
        <dbReference type="ChEBI" id="CHEBI:29103"/>
    </reaction>
</comment>
<dbReference type="SUPFAM" id="SSF81324">
    <property type="entry name" value="Voltage-gated potassium channels"/>
    <property type="match status" value="1"/>
</dbReference>
<evidence type="ECO:0000256" key="16">
    <source>
        <dbReference type="SAM" id="MobiDB-lite"/>
    </source>
</evidence>
<proteinExistence type="predicted"/>
<dbReference type="CDD" id="cd00038">
    <property type="entry name" value="CAP_ED"/>
    <property type="match status" value="1"/>
</dbReference>
<evidence type="ECO:0000256" key="13">
    <source>
        <dbReference type="ARBA" id="ARBA00023305"/>
    </source>
</evidence>
<evidence type="ECO:0000256" key="2">
    <source>
        <dbReference type="ARBA" id="ARBA00022448"/>
    </source>
</evidence>
<keyword evidence="3" id="KW-0140">cGMP</keyword>
<dbReference type="Gene3D" id="2.60.120.10">
    <property type="entry name" value="Jelly Rolls"/>
    <property type="match status" value="1"/>
</dbReference>
<dbReference type="FunFam" id="1.10.287.70:FF:000072">
    <property type="entry name" value="Cyclic nucleotide gated channel beta 3"/>
    <property type="match status" value="1"/>
</dbReference>
<keyword evidence="4" id="KW-0716">Sensory transduction</keyword>
<reference evidence="18" key="1">
    <citation type="submission" date="2025-08" db="UniProtKB">
        <authorList>
            <consortium name="Ensembl"/>
        </authorList>
    </citation>
    <scope>IDENTIFICATION</scope>
</reference>
<dbReference type="GO" id="GO:0044877">
    <property type="term" value="F:protein-containing complex binding"/>
    <property type="evidence" value="ECO:0007669"/>
    <property type="project" value="TreeGrafter"/>
</dbReference>
<protein>
    <recommendedName>
        <fullName evidence="17">Cyclic nucleotide-binding domain-containing protein</fullName>
    </recommendedName>
</protein>
<dbReference type="PROSITE" id="PS00888">
    <property type="entry name" value="CNMP_BINDING_1"/>
    <property type="match status" value="1"/>
</dbReference>
<keyword evidence="5" id="KW-0812">Transmembrane</keyword>
<dbReference type="GO" id="GO:0001895">
    <property type="term" value="P:retina homeostasis"/>
    <property type="evidence" value="ECO:0007669"/>
    <property type="project" value="TreeGrafter"/>
</dbReference>
<sequence length="778" mass="88135">MSKRAGDVELDRLVHDKPLDGRDASPPGRGVLEQLPNVPSYRATAASRIPVLATSKPKAGVVNPNFCNEEQSPLGIRDVATFRLRRGLLSQLAVRWMFAWWPVPQSYLSTAGAFAPGQRQSSHPWSTPMANPRQHLLASSTSLSSAIINNRLQELVKLFKERTEKVKEKLTDPDVTSDDESPVLVPAAAPVPPPGGEPEGDKPAGDEHYCEMLCCMFKYRPWLNHLKNYRFPTSIDPFTNLMYVLWLFFVVMAWNWNCWLIPVRWAFPYQTPANIHCWLLVDYLCDLVYLLDVLVFQTRLQFVQGGDIITDKKAMKENYLRSQRFKMDVVCLLPLDFFYFKVGVNPLLRFPRCLKYMAFFEFNNRLEAILSKAYIYRVIRTTAYLLYSLHVNSCLYYWASAYEGLGSTTWVYDGEGNSYIRCYYWAVKTLITIGGLPDPKTLFEIVFQLLNYFTGVFAFSIMIGQMRDVVGAATAGQTYYRSCMDSTIKYMNFYKIPRTVQNRVKTWYEYTWHSQGMLDESELLVQLPDKMRLDIAIDVNYNIVSKVALFQGCDRQMIFDMLKRLRSVVYLPNDYVCKKGEIGREMYIIQAGQVQVLGGPDGKTVLVTLKAGSVFGEISLLAAGGGNRRTANVIAHGFANLFILDKKDLNEILVHYPESQKLLRKKAKKMLKNNNKPKDEKGAPGDPLIIPPKADTPKLFQAALAATGRMGGKRPLAQLRWRLKELKAMQVKPEPLVINRCAGGTEGDAGIQHPQASQYLQSFHGMVKAEAHHPAGSA</sequence>
<keyword evidence="2" id="KW-0813">Transport</keyword>
<dbReference type="FunFam" id="2.60.120.10:FF:000020">
    <property type="entry name" value="Cyclic nucleotide-gated channel beta 3"/>
    <property type="match status" value="1"/>
</dbReference>
<dbReference type="Gene3D" id="1.10.287.630">
    <property type="entry name" value="Helix hairpin bin"/>
    <property type="match status" value="1"/>
</dbReference>
<dbReference type="GO" id="GO:0001750">
    <property type="term" value="C:photoreceptor outer segment"/>
    <property type="evidence" value="ECO:0007669"/>
    <property type="project" value="TreeGrafter"/>
</dbReference>
<dbReference type="GO" id="GO:0007601">
    <property type="term" value="P:visual perception"/>
    <property type="evidence" value="ECO:0007669"/>
    <property type="project" value="UniProtKB-KW"/>
</dbReference>
<dbReference type="PROSITE" id="PS50042">
    <property type="entry name" value="CNMP_BINDING_3"/>
    <property type="match status" value="1"/>
</dbReference>
<dbReference type="Pfam" id="PF00027">
    <property type="entry name" value="cNMP_binding"/>
    <property type="match status" value="1"/>
</dbReference>
<evidence type="ECO:0000256" key="14">
    <source>
        <dbReference type="ARBA" id="ARBA00034430"/>
    </source>
</evidence>
<feature type="domain" description="Cyclic nucleotide-binding" evidence="17">
    <location>
        <begin position="549"/>
        <end position="653"/>
    </location>
</feature>
<dbReference type="Gene3D" id="1.10.287.70">
    <property type="match status" value="1"/>
</dbReference>
<comment type="catalytic activity">
    <reaction evidence="15">
        <text>Na(+)(in) = Na(+)(out)</text>
        <dbReference type="Rhea" id="RHEA:34963"/>
        <dbReference type="ChEBI" id="CHEBI:29101"/>
    </reaction>
</comment>
<dbReference type="GO" id="GO:0017071">
    <property type="term" value="C:intracellular cyclic nucleotide activated cation channel complex"/>
    <property type="evidence" value="ECO:0007669"/>
    <property type="project" value="TreeGrafter"/>
</dbReference>
<feature type="compositionally biased region" description="Basic and acidic residues" evidence="16">
    <location>
        <begin position="1"/>
        <end position="23"/>
    </location>
</feature>
<dbReference type="FunFam" id="1.10.287.630:FF:000001">
    <property type="entry name" value="Cyclic nucleotide-gated channel alpha 3"/>
    <property type="match status" value="1"/>
</dbReference>
<evidence type="ECO:0000256" key="12">
    <source>
        <dbReference type="ARBA" id="ARBA00023303"/>
    </source>
</evidence>
<dbReference type="GO" id="GO:0005222">
    <property type="term" value="F:intracellularly cAMP-activated cation channel activity"/>
    <property type="evidence" value="ECO:0007669"/>
    <property type="project" value="TreeGrafter"/>
</dbReference>
<feature type="region of interest" description="Disordered" evidence="16">
    <location>
        <begin position="168"/>
        <end position="203"/>
    </location>
</feature>
<evidence type="ECO:0000256" key="5">
    <source>
        <dbReference type="ARBA" id="ARBA00022692"/>
    </source>
</evidence>
<dbReference type="InterPro" id="IPR018488">
    <property type="entry name" value="cNMP-bd_CS"/>
</dbReference>
<evidence type="ECO:0000256" key="10">
    <source>
        <dbReference type="ARBA" id="ARBA00023136"/>
    </source>
</evidence>
<evidence type="ECO:0000313" key="18">
    <source>
        <dbReference type="Ensembl" id="ENSBJAP00000006346.1"/>
    </source>
</evidence>
<dbReference type="PROSITE" id="PS00889">
    <property type="entry name" value="CNMP_BINDING_2"/>
    <property type="match status" value="1"/>
</dbReference>
<evidence type="ECO:0000256" key="3">
    <source>
        <dbReference type="ARBA" id="ARBA00022535"/>
    </source>
</evidence>
<comment type="subcellular location">
    <subcellularLocation>
        <location evidence="1">Membrane</location>
        <topology evidence="1">Multi-pass membrane protein</topology>
    </subcellularLocation>
</comment>
<dbReference type="GO" id="GO:0005223">
    <property type="term" value="F:intracellularly cGMP-activated cation channel activity"/>
    <property type="evidence" value="ECO:0007669"/>
    <property type="project" value="TreeGrafter"/>
</dbReference>
<dbReference type="InterPro" id="IPR014710">
    <property type="entry name" value="RmlC-like_jellyroll"/>
</dbReference>
<keyword evidence="12" id="KW-0407">Ion channel</keyword>
<evidence type="ECO:0000256" key="7">
    <source>
        <dbReference type="ARBA" id="ARBA00022989"/>
    </source>
</evidence>
<dbReference type="SMART" id="SM00100">
    <property type="entry name" value="cNMP"/>
    <property type="match status" value="1"/>
</dbReference>
<reference evidence="18" key="2">
    <citation type="submission" date="2025-09" db="UniProtKB">
        <authorList>
            <consortium name="Ensembl"/>
        </authorList>
    </citation>
    <scope>IDENTIFICATION</scope>
</reference>
<keyword evidence="19" id="KW-1185">Reference proteome</keyword>
<name>A0A8C0AS68_9AVES</name>
<keyword evidence="6" id="KW-0547">Nucleotide-binding</keyword>
<keyword evidence="11" id="KW-1071">Ligand-gated ion channel</keyword>
<evidence type="ECO:0000256" key="11">
    <source>
        <dbReference type="ARBA" id="ARBA00023286"/>
    </source>
</evidence>
<dbReference type="PANTHER" id="PTHR45638:SF16">
    <property type="entry name" value="CYCLIC NUCLEOTIDE-GATED CATION CHANNEL BETA-1"/>
    <property type="match status" value="1"/>
</dbReference>
<dbReference type="AlphaFoldDB" id="A0A8C0AS68"/>
<accession>A0A8C0AS68</accession>
<dbReference type="SUPFAM" id="SSF51206">
    <property type="entry name" value="cAMP-binding domain-like"/>
    <property type="match status" value="1"/>
</dbReference>
<keyword evidence="13" id="KW-0844">Vision</keyword>
<evidence type="ECO:0000256" key="15">
    <source>
        <dbReference type="ARBA" id="ARBA00036239"/>
    </source>
</evidence>
<evidence type="ECO:0000259" key="17">
    <source>
        <dbReference type="PROSITE" id="PS50042"/>
    </source>
</evidence>
<organism evidence="18 19">
    <name type="scientific">Buteo japonicus</name>
    <dbReference type="NCBI Taxonomy" id="224669"/>
    <lineage>
        <taxon>Eukaryota</taxon>
        <taxon>Metazoa</taxon>
        <taxon>Chordata</taxon>
        <taxon>Craniata</taxon>
        <taxon>Vertebrata</taxon>
        <taxon>Euteleostomi</taxon>
        <taxon>Archelosauria</taxon>
        <taxon>Archosauria</taxon>
        <taxon>Dinosauria</taxon>
        <taxon>Saurischia</taxon>
        <taxon>Theropoda</taxon>
        <taxon>Coelurosauria</taxon>
        <taxon>Aves</taxon>
        <taxon>Neognathae</taxon>
        <taxon>Neoaves</taxon>
        <taxon>Telluraves</taxon>
        <taxon>Accipitrimorphae</taxon>
        <taxon>Accipitriformes</taxon>
        <taxon>Accipitridae</taxon>
        <taxon>Accipitrinae</taxon>
        <taxon>Buteo</taxon>
    </lineage>
</organism>
<dbReference type="InterPro" id="IPR000595">
    <property type="entry name" value="cNMP-bd_dom"/>
</dbReference>
<dbReference type="GO" id="GO:0005886">
    <property type="term" value="C:plasma membrane"/>
    <property type="evidence" value="ECO:0007669"/>
    <property type="project" value="TreeGrafter"/>
</dbReference>
<keyword evidence="7" id="KW-1133">Transmembrane helix</keyword>
<evidence type="ECO:0000313" key="19">
    <source>
        <dbReference type="Proteomes" id="UP000694555"/>
    </source>
</evidence>
<evidence type="ECO:0000256" key="9">
    <source>
        <dbReference type="ARBA" id="ARBA00023065"/>
    </source>
</evidence>
<dbReference type="PANTHER" id="PTHR45638">
    <property type="entry name" value="CYCLIC NUCLEOTIDE-GATED CATION CHANNEL SUBUNIT A"/>
    <property type="match status" value="1"/>
</dbReference>